<accession>A0A914UJZ2</accession>
<evidence type="ECO:0000313" key="7">
    <source>
        <dbReference type="Proteomes" id="UP000887566"/>
    </source>
</evidence>
<evidence type="ECO:0000256" key="5">
    <source>
        <dbReference type="SAM" id="Phobius"/>
    </source>
</evidence>
<evidence type="ECO:0000313" key="8">
    <source>
        <dbReference type="WBParaSite" id="PSAMB.scaffold1041size36772.g10502.t1"/>
    </source>
</evidence>
<feature type="transmembrane region" description="Helical" evidence="5">
    <location>
        <begin position="86"/>
        <end position="104"/>
    </location>
</feature>
<feature type="transmembrane region" description="Helical" evidence="5">
    <location>
        <begin position="263"/>
        <end position="283"/>
    </location>
</feature>
<keyword evidence="3 5" id="KW-1133">Transmembrane helix</keyword>
<dbReference type="AlphaFoldDB" id="A0A914UJZ2"/>
<feature type="transmembrane region" description="Helical" evidence="5">
    <location>
        <begin position="168"/>
        <end position="187"/>
    </location>
</feature>
<feature type="transmembrane region" description="Helical" evidence="5">
    <location>
        <begin position="138"/>
        <end position="156"/>
    </location>
</feature>
<feature type="transmembrane region" description="Helical" evidence="5">
    <location>
        <begin position="49"/>
        <end position="74"/>
    </location>
</feature>
<evidence type="ECO:0000256" key="1">
    <source>
        <dbReference type="ARBA" id="ARBA00004370"/>
    </source>
</evidence>
<feature type="domain" description="G-protein coupled receptors family 1 profile" evidence="6">
    <location>
        <begin position="69"/>
        <end position="315"/>
    </location>
</feature>
<dbReference type="InterPro" id="IPR017452">
    <property type="entry name" value="GPCR_Rhodpsn_7TM"/>
</dbReference>
<organism evidence="7 8">
    <name type="scientific">Plectus sambesii</name>
    <dbReference type="NCBI Taxonomy" id="2011161"/>
    <lineage>
        <taxon>Eukaryota</taxon>
        <taxon>Metazoa</taxon>
        <taxon>Ecdysozoa</taxon>
        <taxon>Nematoda</taxon>
        <taxon>Chromadorea</taxon>
        <taxon>Plectida</taxon>
        <taxon>Plectina</taxon>
        <taxon>Plectoidea</taxon>
        <taxon>Plectidae</taxon>
        <taxon>Plectus</taxon>
    </lineage>
</organism>
<keyword evidence="7" id="KW-1185">Reference proteome</keyword>
<evidence type="ECO:0000256" key="2">
    <source>
        <dbReference type="ARBA" id="ARBA00022692"/>
    </source>
</evidence>
<name>A0A914UJZ2_9BILA</name>
<dbReference type="Proteomes" id="UP000887566">
    <property type="component" value="Unplaced"/>
</dbReference>
<dbReference type="SUPFAM" id="SSF81321">
    <property type="entry name" value="Family A G protein-coupled receptor-like"/>
    <property type="match status" value="1"/>
</dbReference>
<sequence>MRCLVHSSDEPGSLEVHRSVGRDFSCHDMETPPEPHDVFPPVLELTRTIMFVIFAQTLILTVGLCGCASTFTYIRRVSRERCTCDQCLPVLLLIFCLNDTVALLNLPAQSVGLTIGHWIFGNTLCRLSLVFENGLCDTFSTFLILFLIFYLRAMGFRIARYLRNRTNLLIAASLLLLTVLIHLPVWFAGSAHEIIVAEFFEENSSVISSRVRYFHCSAHIDDFFFLFFNVYMVIGTYIVPVVLGSILLYRTLFHATDECIRRLAAYSSILLAFHLLCLCPQRLILPAYKISGHELKYHLIENLPNFCAALKWIIYWSIYDCIHLNCQLNSNKSSIRLGERRLSELKKRNFPRERAL</sequence>
<reference evidence="8" key="1">
    <citation type="submission" date="2022-11" db="UniProtKB">
        <authorList>
            <consortium name="WormBaseParasite"/>
        </authorList>
    </citation>
    <scope>IDENTIFICATION</scope>
</reference>
<evidence type="ECO:0000259" key="6">
    <source>
        <dbReference type="PROSITE" id="PS50262"/>
    </source>
</evidence>
<comment type="subcellular location">
    <subcellularLocation>
        <location evidence="1">Membrane</location>
    </subcellularLocation>
</comment>
<dbReference type="WBParaSite" id="PSAMB.scaffold1041size36772.g10502.t1">
    <property type="protein sequence ID" value="PSAMB.scaffold1041size36772.g10502.t1"/>
    <property type="gene ID" value="PSAMB.scaffold1041size36772.g10502"/>
</dbReference>
<evidence type="ECO:0000256" key="3">
    <source>
        <dbReference type="ARBA" id="ARBA00022989"/>
    </source>
</evidence>
<proteinExistence type="predicted"/>
<keyword evidence="2 5" id="KW-0812">Transmembrane</keyword>
<protein>
    <submittedName>
        <fullName evidence="8">G-protein coupled receptors family 1 profile domain-containing protein</fullName>
    </submittedName>
</protein>
<keyword evidence="4 5" id="KW-0472">Membrane</keyword>
<evidence type="ECO:0000256" key="4">
    <source>
        <dbReference type="ARBA" id="ARBA00023136"/>
    </source>
</evidence>
<feature type="transmembrane region" description="Helical" evidence="5">
    <location>
        <begin position="223"/>
        <end position="251"/>
    </location>
</feature>
<dbReference type="Gene3D" id="1.20.1070.10">
    <property type="entry name" value="Rhodopsin 7-helix transmembrane proteins"/>
    <property type="match status" value="1"/>
</dbReference>
<dbReference type="GO" id="GO:0016020">
    <property type="term" value="C:membrane"/>
    <property type="evidence" value="ECO:0007669"/>
    <property type="project" value="UniProtKB-SubCell"/>
</dbReference>
<dbReference type="PROSITE" id="PS50262">
    <property type="entry name" value="G_PROTEIN_RECEP_F1_2"/>
    <property type="match status" value="1"/>
</dbReference>